<comment type="caution">
    <text evidence="1">The sequence shown here is derived from an EMBL/GenBank/DDBJ whole genome shotgun (WGS) entry which is preliminary data.</text>
</comment>
<organism evidence="1 2">
    <name type="scientific">Primorskyibacter flagellatus</name>
    <dbReference type="NCBI Taxonomy" id="1387277"/>
    <lineage>
        <taxon>Bacteria</taxon>
        <taxon>Pseudomonadati</taxon>
        <taxon>Pseudomonadota</taxon>
        <taxon>Alphaproteobacteria</taxon>
        <taxon>Rhodobacterales</taxon>
        <taxon>Roseobacteraceae</taxon>
        <taxon>Primorskyibacter</taxon>
    </lineage>
</organism>
<accession>A0A917EFW1</accession>
<keyword evidence="2" id="KW-1185">Reference proteome</keyword>
<dbReference type="Proteomes" id="UP000612855">
    <property type="component" value="Unassembled WGS sequence"/>
</dbReference>
<evidence type="ECO:0000313" key="2">
    <source>
        <dbReference type="Proteomes" id="UP000612855"/>
    </source>
</evidence>
<dbReference type="RefSeq" id="WP_188477305.1">
    <property type="nucleotide sequence ID" value="NZ_BMFJ01000001.1"/>
</dbReference>
<name>A0A917EFW1_9RHOB</name>
<dbReference type="AlphaFoldDB" id="A0A917EFW1"/>
<proteinExistence type="predicted"/>
<sequence length="106" mass="12066">MTGPFEGKKNVYLCPDCGHGFVTMDSVEGVTPFMTGCLNCQSMAQSLMYKIPQQVLGNPAVYWIRPPMDEWDKYSVHVRDHLSRGGLIRDDHGAKDIKKRKRSVRH</sequence>
<reference evidence="2" key="1">
    <citation type="journal article" date="2019" name="Int. J. Syst. Evol. Microbiol.">
        <title>The Global Catalogue of Microorganisms (GCM) 10K type strain sequencing project: providing services to taxonomists for standard genome sequencing and annotation.</title>
        <authorList>
            <consortium name="The Broad Institute Genomics Platform"/>
            <consortium name="The Broad Institute Genome Sequencing Center for Infectious Disease"/>
            <person name="Wu L."/>
            <person name="Ma J."/>
        </authorList>
    </citation>
    <scope>NUCLEOTIDE SEQUENCE [LARGE SCALE GENOMIC DNA]</scope>
    <source>
        <strain evidence="2">CGMCC 1.12664</strain>
    </source>
</reference>
<gene>
    <name evidence="1" type="ORF">GCM10011360_17900</name>
</gene>
<protein>
    <submittedName>
        <fullName evidence="1">Uncharacterized protein</fullName>
    </submittedName>
</protein>
<dbReference type="EMBL" id="BMFJ01000001">
    <property type="protein sequence ID" value="GGE30296.1"/>
    <property type="molecule type" value="Genomic_DNA"/>
</dbReference>
<evidence type="ECO:0000313" key="1">
    <source>
        <dbReference type="EMBL" id="GGE30296.1"/>
    </source>
</evidence>